<evidence type="ECO:0000259" key="8">
    <source>
        <dbReference type="PROSITE" id="PS51186"/>
    </source>
</evidence>
<dbReference type="Pfam" id="PF20684">
    <property type="entry name" value="Fung_rhodopsin"/>
    <property type="match status" value="1"/>
</dbReference>
<dbReference type="InterPro" id="IPR008979">
    <property type="entry name" value="Galactose-bd-like_sf"/>
</dbReference>
<dbReference type="SUPFAM" id="SSF49785">
    <property type="entry name" value="Galactose-binding domain-like"/>
    <property type="match status" value="1"/>
</dbReference>
<sequence>MNVTAEEMAAKADDSRSGVVVGVCVSLMALSAVMVGLRLWCRRERQMLGLDDVTAVVALACIFGCGSSMVAMTHYGLGRHIYTLSPQQIKLYLRCFWLSIVFYTYALFAIKLTFLIHYYRIMSISNMRWLYLGALGFIILWGTYQGIGVFLFCIPIQSFWDSGVKGRCLLAQPTMWLVSGIVNIVTDFAIIVMPLPIVWKLQLPRPQKIYLTGIFGLGTLTLAIALLRVQWLDPVADITWWNVTAASWSMAEIVSGITCACLSTFKPLLVGIKNWFSQSNDGDSAIYLQDQGIEGLGLTGSTLAAFEAHGGVGTGPKVPTSISMYGTHTSISAFQSGNKSKTKPVQTWSSTPPLLASPLLTVILSKNIPTLYHAETMTIRLIEASEEHLPAIARIATSAFHPSTDALSRRLFPPHLQPKDLPDGEAAYDWRFARKASSLASSDSHLVVAIDDEEGKDEQVVGFSLWDAPPATGGDSGPSKDIQCTALDKEAYNEMKKIVNQDAADNFGDRGIAGVWHLDYIGVSPGNQRRGIGKMLLQWGLDHAAAEGKDCYLVATEAGRPLYVAAGFKDIRIVSILGIPHYSMILRADTVSQASRTRRGFVMILKHFETVFLQSWTFTCIFSLLSLWVITFLTATILSTHSKMASQRLFAAFAALSILIGSEASPCKPISSTTEIQATSTFSSETETATATASDATFTIEPTSIESSYVTDITITESETATTSAAESTVVVSTTETSAFTSTTEAASTTSAAPVEAPTLVVNGDFESGSVAPWSNSGLGAFANIDSSTVHAGSYSLKMGSQASEWSNTVQTLSKSALVANVPYSLTLYAKVSSGSSCTGVQAFIDNNDLNDSFGPRISVSGNQIASDFTGLSGEFTLTQSALDSSTPIRVVIRAKCSNGYVAWVDDVHLGISD</sequence>
<dbReference type="SUPFAM" id="SSF55729">
    <property type="entry name" value="Acyl-CoA N-acyltransferases (Nat)"/>
    <property type="match status" value="1"/>
</dbReference>
<proteinExistence type="inferred from homology"/>
<accession>A0A8H4YRI2</accession>
<feature type="transmembrane region" description="Helical" evidence="7">
    <location>
        <begin position="177"/>
        <end position="197"/>
    </location>
</feature>
<dbReference type="Proteomes" id="UP000573603">
    <property type="component" value="Unassembled WGS sequence"/>
</dbReference>
<dbReference type="GO" id="GO:0016747">
    <property type="term" value="F:acyltransferase activity, transferring groups other than amino-acyl groups"/>
    <property type="evidence" value="ECO:0007669"/>
    <property type="project" value="InterPro"/>
</dbReference>
<dbReference type="PANTHER" id="PTHR33048:SF47">
    <property type="entry name" value="INTEGRAL MEMBRANE PROTEIN-RELATED"/>
    <property type="match status" value="1"/>
</dbReference>
<evidence type="ECO:0000256" key="7">
    <source>
        <dbReference type="SAM" id="Phobius"/>
    </source>
</evidence>
<dbReference type="PROSITE" id="PS51186">
    <property type="entry name" value="GNAT"/>
    <property type="match status" value="1"/>
</dbReference>
<dbReference type="Gene3D" id="2.60.120.260">
    <property type="entry name" value="Galactose-binding domain-like"/>
    <property type="match status" value="1"/>
</dbReference>
<feature type="transmembrane region" description="Helical" evidence="7">
    <location>
        <begin position="209"/>
        <end position="227"/>
    </location>
</feature>
<comment type="caution">
    <text evidence="9">The sequence shown here is derived from an EMBL/GenBank/DDBJ whole genome shotgun (WGS) entry which is preliminary data.</text>
</comment>
<evidence type="ECO:0000256" key="2">
    <source>
        <dbReference type="ARBA" id="ARBA00022692"/>
    </source>
</evidence>
<feature type="transmembrane region" description="Helical" evidence="7">
    <location>
        <begin position="616"/>
        <end position="637"/>
    </location>
</feature>
<keyword evidence="3" id="KW-0378">Hydrolase</keyword>
<reference evidence="9 10" key="1">
    <citation type="journal article" date="2020" name="BMC Genomics">
        <title>Correction to: Identification and distribution of gene clusters required for synthesis of sphingolipid metabolism inhibitors in diverse species of the filamentous fungus Fusarium.</title>
        <authorList>
            <person name="Kim H.S."/>
            <person name="Lohmar J.M."/>
            <person name="Busman M."/>
            <person name="Brown D.W."/>
            <person name="Naumann T.A."/>
            <person name="Divon H.H."/>
            <person name="Lysoe E."/>
            <person name="Uhlig S."/>
            <person name="Proctor R.H."/>
        </authorList>
    </citation>
    <scope>NUCLEOTIDE SEQUENCE [LARGE SCALE GENOMIC DNA]</scope>
    <source>
        <strain evidence="9 10">NRRL 25214</strain>
    </source>
</reference>
<evidence type="ECO:0000313" key="9">
    <source>
        <dbReference type="EMBL" id="KAF5233049.1"/>
    </source>
</evidence>
<feature type="transmembrane region" description="Helical" evidence="7">
    <location>
        <begin position="130"/>
        <end position="157"/>
    </location>
</feature>
<dbReference type="InterPro" id="IPR003305">
    <property type="entry name" value="CenC_carb-bd"/>
</dbReference>
<evidence type="ECO:0000256" key="1">
    <source>
        <dbReference type="ARBA" id="ARBA00004141"/>
    </source>
</evidence>
<name>A0A8H4YRI2_9HYPO</name>
<dbReference type="Gene3D" id="3.40.630.30">
    <property type="match status" value="1"/>
</dbReference>
<gene>
    <name evidence="9" type="ORF">FANTH_12726</name>
</gene>
<dbReference type="InterPro" id="IPR000182">
    <property type="entry name" value="GNAT_dom"/>
</dbReference>
<keyword evidence="5 7" id="KW-0472">Membrane</keyword>
<feature type="transmembrane region" description="Helical" evidence="7">
    <location>
        <begin position="20"/>
        <end position="41"/>
    </location>
</feature>
<evidence type="ECO:0000256" key="5">
    <source>
        <dbReference type="ARBA" id="ARBA00023136"/>
    </source>
</evidence>
<organism evidence="9 10">
    <name type="scientific">Fusarium anthophilum</name>
    <dbReference type="NCBI Taxonomy" id="48485"/>
    <lineage>
        <taxon>Eukaryota</taxon>
        <taxon>Fungi</taxon>
        <taxon>Dikarya</taxon>
        <taxon>Ascomycota</taxon>
        <taxon>Pezizomycotina</taxon>
        <taxon>Sordariomycetes</taxon>
        <taxon>Hypocreomycetidae</taxon>
        <taxon>Hypocreales</taxon>
        <taxon>Nectriaceae</taxon>
        <taxon>Fusarium</taxon>
        <taxon>Fusarium fujikuroi species complex</taxon>
    </lineage>
</organism>
<feature type="domain" description="N-acetyltransferase" evidence="8">
    <location>
        <begin position="377"/>
        <end position="589"/>
    </location>
</feature>
<dbReference type="AlphaFoldDB" id="A0A8H4YRI2"/>
<evidence type="ECO:0000256" key="3">
    <source>
        <dbReference type="ARBA" id="ARBA00022801"/>
    </source>
</evidence>
<evidence type="ECO:0000256" key="6">
    <source>
        <dbReference type="ARBA" id="ARBA00038359"/>
    </source>
</evidence>
<dbReference type="GO" id="GO:0016020">
    <property type="term" value="C:membrane"/>
    <property type="evidence" value="ECO:0007669"/>
    <property type="project" value="UniProtKB-SubCell"/>
</dbReference>
<dbReference type="GO" id="GO:0016798">
    <property type="term" value="F:hydrolase activity, acting on glycosyl bonds"/>
    <property type="evidence" value="ECO:0007669"/>
    <property type="project" value="InterPro"/>
</dbReference>
<dbReference type="InterPro" id="IPR049326">
    <property type="entry name" value="Rhodopsin_dom_fungi"/>
</dbReference>
<evidence type="ECO:0000256" key="4">
    <source>
        <dbReference type="ARBA" id="ARBA00022989"/>
    </source>
</evidence>
<keyword evidence="4 7" id="KW-1133">Transmembrane helix</keyword>
<dbReference type="InterPro" id="IPR016181">
    <property type="entry name" value="Acyl_CoA_acyltransferase"/>
</dbReference>
<comment type="subcellular location">
    <subcellularLocation>
        <location evidence="1">Membrane</location>
        <topology evidence="1">Multi-pass membrane protein</topology>
    </subcellularLocation>
</comment>
<dbReference type="PANTHER" id="PTHR33048">
    <property type="entry name" value="PTH11-LIKE INTEGRAL MEMBRANE PROTEIN (AFU_ORTHOLOGUE AFUA_5G11245)"/>
    <property type="match status" value="1"/>
</dbReference>
<feature type="transmembrane region" description="Helical" evidence="7">
    <location>
        <begin position="96"/>
        <end position="118"/>
    </location>
</feature>
<dbReference type="EMBL" id="JABEVY010000424">
    <property type="protein sequence ID" value="KAF5233049.1"/>
    <property type="molecule type" value="Genomic_DNA"/>
</dbReference>
<comment type="similarity">
    <text evidence="6">Belongs to the SAT4 family.</text>
</comment>
<dbReference type="InterPro" id="IPR052337">
    <property type="entry name" value="SAT4-like"/>
</dbReference>
<protein>
    <recommendedName>
        <fullName evidence="8">N-acetyltransferase domain-containing protein</fullName>
    </recommendedName>
</protein>
<keyword evidence="2 7" id="KW-0812">Transmembrane</keyword>
<dbReference type="Pfam" id="PF00583">
    <property type="entry name" value="Acetyltransf_1"/>
    <property type="match status" value="1"/>
</dbReference>
<keyword evidence="10" id="KW-1185">Reference proteome</keyword>
<feature type="transmembrane region" description="Helical" evidence="7">
    <location>
        <begin position="53"/>
        <end position="76"/>
    </location>
</feature>
<evidence type="ECO:0000313" key="10">
    <source>
        <dbReference type="Proteomes" id="UP000573603"/>
    </source>
</evidence>
<dbReference type="Pfam" id="PF02018">
    <property type="entry name" value="CBM_4_9"/>
    <property type="match status" value="1"/>
</dbReference>
<dbReference type="CDD" id="cd04301">
    <property type="entry name" value="NAT_SF"/>
    <property type="match status" value="1"/>
</dbReference>